<name>A0A1M5I467_STRHI</name>
<accession>A0A1M5I467</accession>
<dbReference type="Proteomes" id="UP000184501">
    <property type="component" value="Unassembled WGS sequence"/>
</dbReference>
<dbReference type="STRING" id="2017.SAMN05444320_10796"/>
<sequence length="142" mass="15706">MTLHAFDQHTNILITTHEDLMKVLDELSGKAEVAEVGLSLGFTPAPAGNARHQVVIGIGKSGQGFLQYVDDEGIFWTRAEQPEEGVSQYYFPGHPFSAPYEVEVPFDVVRAGLTEYLSTTQRPTCAAWSPDDELEWNVVLLP</sequence>
<dbReference type="InterPro" id="IPR025680">
    <property type="entry name" value="DddI"/>
</dbReference>
<dbReference type="EMBL" id="FQVN01000007">
    <property type="protein sequence ID" value="SHG23086.1"/>
    <property type="molecule type" value="Genomic_DNA"/>
</dbReference>
<gene>
    <name evidence="1" type="ORF">SAMN05444320_10796</name>
</gene>
<dbReference type="Pfam" id="PF14430">
    <property type="entry name" value="Imm1"/>
    <property type="match status" value="1"/>
</dbReference>
<dbReference type="OrthoDB" id="3694991at2"/>
<dbReference type="AlphaFoldDB" id="A0A1M5I467"/>
<reference evidence="1 2" key="1">
    <citation type="submission" date="2016-11" db="EMBL/GenBank/DDBJ databases">
        <authorList>
            <person name="Jaros S."/>
            <person name="Januszkiewicz K."/>
            <person name="Wedrychowicz H."/>
        </authorList>
    </citation>
    <scope>NUCLEOTIDE SEQUENCE [LARGE SCALE GENOMIC DNA]</scope>
    <source>
        <strain evidence="1 2">DSM 44523</strain>
    </source>
</reference>
<evidence type="ECO:0000313" key="1">
    <source>
        <dbReference type="EMBL" id="SHG23086.1"/>
    </source>
</evidence>
<protein>
    <submittedName>
        <fullName evidence="1">Immunity protein Imm1</fullName>
    </submittedName>
</protein>
<dbReference type="RefSeq" id="WP_073486388.1">
    <property type="nucleotide sequence ID" value="NZ_FQVN01000007.1"/>
</dbReference>
<organism evidence="1 2">
    <name type="scientific">Streptoalloteichus hindustanus</name>
    <dbReference type="NCBI Taxonomy" id="2017"/>
    <lineage>
        <taxon>Bacteria</taxon>
        <taxon>Bacillati</taxon>
        <taxon>Actinomycetota</taxon>
        <taxon>Actinomycetes</taxon>
        <taxon>Pseudonocardiales</taxon>
        <taxon>Pseudonocardiaceae</taxon>
        <taxon>Streptoalloteichus</taxon>
    </lineage>
</organism>
<evidence type="ECO:0000313" key="2">
    <source>
        <dbReference type="Proteomes" id="UP000184501"/>
    </source>
</evidence>
<proteinExistence type="predicted"/>
<keyword evidence="2" id="KW-1185">Reference proteome</keyword>